<gene>
    <name evidence="4" type="ORF">L9F63_025725</name>
</gene>
<accession>A0AAD7Z7R1</accession>
<sequence>MEYKGDDKDTASEEKLPWGPQRKKRKIHGYKEDPFVFFTEDEPLWPSIRDFYGIDSQLHATCLLTRCKEGKKKNIYFTSPAVRDIIINNQDKNKVNFSTIPTIYKYEAMTCAFRLAQEGLHSICPYIGPKRRIKVSKDDLIKLLTCENPKFPPETSSMDAATQEQLSSIDAGSCILVMKVKEMHQVMGYVPVNDCIHYLRLCGADVSKFEINKYSDIRVGVSFAHAQKNRSNSPEHESYEEGTALYNDFAKVVTNIYE</sequence>
<evidence type="ECO:0000256" key="1">
    <source>
        <dbReference type="SAM" id="MobiDB-lite"/>
    </source>
</evidence>
<dbReference type="GO" id="GO:0005634">
    <property type="term" value="C:nucleus"/>
    <property type="evidence" value="ECO:0007669"/>
    <property type="project" value="TreeGrafter"/>
</dbReference>
<evidence type="ECO:0000259" key="3">
    <source>
        <dbReference type="Pfam" id="PF25378"/>
    </source>
</evidence>
<dbReference type="Pfam" id="PF25378">
    <property type="entry name" value="PUA_NSUN2"/>
    <property type="match status" value="1"/>
</dbReference>
<dbReference type="PANTHER" id="PTHR22808">
    <property type="entry name" value="NCL1 YEAST -RELATED NOL1/NOP2/FMU SUN DOMAIN-CONTAINING"/>
    <property type="match status" value="1"/>
</dbReference>
<feature type="region of interest" description="Disordered" evidence="1">
    <location>
        <begin position="1"/>
        <end position="23"/>
    </location>
</feature>
<dbReference type="GO" id="GO:0005737">
    <property type="term" value="C:cytoplasm"/>
    <property type="evidence" value="ECO:0007669"/>
    <property type="project" value="TreeGrafter"/>
</dbReference>
<dbReference type="Pfam" id="PF25376">
    <property type="entry name" value="Pre-PUA_NSUN2"/>
    <property type="match status" value="1"/>
</dbReference>
<dbReference type="GO" id="GO:0000049">
    <property type="term" value="F:tRNA binding"/>
    <property type="evidence" value="ECO:0007669"/>
    <property type="project" value="TreeGrafter"/>
</dbReference>
<proteinExistence type="predicted"/>
<feature type="domain" description="RNA cytosine-C(5)-methyltransferase NSUN2-like PUA" evidence="3">
    <location>
        <begin position="131"/>
        <end position="201"/>
    </location>
</feature>
<keyword evidence="5" id="KW-1185">Reference proteome</keyword>
<comment type="caution">
    <text evidence="4">The sequence shown here is derived from an EMBL/GenBank/DDBJ whole genome shotgun (WGS) entry which is preliminary data.</text>
</comment>
<dbReference type="GO" id="GO:0030488">
    <property type="term" value="P:tRNA methylation"/>
    <property type="evidence" value="ECO:0007669"/>
    <property type="project" value="TreeGrafter"/>
</dbReference>
<name>A0AAD7Z7R1_DIPPU</name>
<dbReference type="AlphaFoldDB" id="A0AAD7Z7R1"/>
<dbReference type="PANTHER" id="PTHR22808:SF1">
    <property type="entry name" value="RNA CYTOSINE-C(5)-METHYLTRANSFERASE NSUN2-RELATED"/>
    <property type="match status" value="1"/>
</dbReference>
<organism evidence="4 5">
    <name type="scientific">Diploptera punctata</name>
    <name type="common">Pacific beetle cockroach</name>
    <dbReference type="NCBI Taxonomy" id="6984"/>
    <lineage>
        <taxon>Eukaryota</taxon>
        <taxon>Metazoa</taxon>
        <taxon>Ecdysozoa</taxon>
        <taxon>Arthropoda</taxon>
        <taxon>Hexapoda</taxon>
        <taxon>Insecta</taxon>
        <taxon>Pterygota</taxon>
        <taxon>Neoptera</taxon>
        <taxon>Polyneoptera</taxon>
        <taxon>Dictyoptera</taxon>
        <taxon>Blattodea</taxon>
        <taxon>Blaberoidea</taxon>
        <taxon>Blaberidae</taxon>
        <taxon>Diplopterinae</taxon>
        <taxon>Diploptera</taxon>
    </lineage>
</organism>
<evidence type="ECO:0000259" key="2">
    <source>
        <dbReference type="Pfam" id="PF25376"/>
    </source>
</evidence>
<evidence type="ECO:0000313" key="5">
    <source>
        <dbReference type="Proteomes" id="UP001233999"/>
    </source>
</evidence>
<feature type="domain" description="RNA cytosine-C(5)-methyltransferase NSUN2-like pre-PUA" evidence="2">
    <location>
        <begin position="36"/>
        <end position="127"/>
    </location>
</feature>
<evidence type="ECO:0000313" key="4">
    <source>
        <dbReference type="EMBL" id="KAJ9575326.1"/>
    </source>
</evidence>
<dbReference type="EMBL" id="JASPKZ010009990">
    <property type="protein sequence ID" value="KAJ9575326.1"/>
    <property type="molecule type" value="Genomic_DNA"/>
</dbReference>
<protein>
    <submittedName>
        <fullName evidence="4">Uncharacterized protein</fullName>
    </submittedName>
</protein>
<dbReference type="InterPro" id="IPR023267">
    <property type="entry name" value="RCMT"/>
</dbReference>
<dbReference type="InterPro" id="IPR057286">
    <property type="entry name" value="PUA_NSUN2"/>
</dbReference>
<dbReference type="GO" id="GO:0016428">
    <property type="term" value="F:tRNA (cytidine-5-)-methyltransferase activity"/>
    <property type="evidence" value="ECO:0007669"/>
    <property type="project" value="TreeGrafter"/>
</dbReference>
<dbReference type="Proteomes" id="UP001233999">
    <property type="component" value="Unassembled WGS sequence"/>
</dbReference>
<feature type="compositionally biased region" description="Basic and acidic residues" evidence="1">
    <location>
        <begin position="1"/>
        <end position="16"/>
    </location>
</feature>
<reference evidence="4" key="2">
    <citation type="submission" date="2023-05" db="EMBL/GenBank/DDBJ databases">
        <authorList>
            <person name="Fouks B."/>
        </authorList>
    </citation>
    <scope>NUCLEOTIDE SEQUENCE</scope>
    <source>
        <strain evidence="4">Stay&amp;Tobe</strain>
        <tissue evidence="4">Testes</tissue>
    </source>
</reference>
<dbReference type="InterPro" id="IPR057285">
    <property type="entry name" value="Pre-PUA_NSUN2"/>
</dbReference>
<reference evidence="4" key="1">
    <citation type="journal article" date="2023" name="IScience">
        <title>Live-bearing cockroach genome reveals convergent evolutionary mechanisms linked to viviparity in insects and beyond.</title>
        <authorList>
            <person name="Fouks B."/>
            <person name="Harrison M.C."/>
            <person name="Mikhailova A.A."/>
            <person name="Marchal E."/>
            <person name="English S."/>
            <person name="Carruthers M."/>
            <person name="Jennings E.C."/>
            <person name="Chiamaka E.L."/>
            <person name="Frigard R.A."/>
            <person name="Pippel M."/>
            <person name="Attardo G.M."/>
            <person name="Benoit J.B."/>
            <person name="Bornberg-Bauer E."/>
            <person name="Tobe S.S."/>
        </authorList>
    </citation>
    <scope>NUCLEOTIDE SEQUENCE</scope>
    <source>
        <strain evidence="4">Stay&amp;Tobe</strain>
    </source>
</reference>
<feature type="non-terminal residue" evidence="4">
    <location>
        <position position="258"/>
    </location>
</feature>